<evidence type="ECO:0000313" key="1">
    <source>
        <dbReference type="EMBL" id="RMO86583.1"/>
    </source>
</evidence>
<comment type="caution">
    <text evidence="1">The sequence shown here is derived from an EMBL/GenBank/DDBJ whole genome shotgun (WGS) entry which is preliminary data.</text>
</comment>
<protein>
    <recommendedName>
        <fullName evidence="3">YD repeat-containing protein</fullName>
    </recommendedName>
</protein>
<dbReference type="EMBL" id="RBQC01000096">
    <property type="protein sequence ID" value="RMO86583.1"/>
    <property type="molecule type" value="Genomic_DNA"/>
</dbReference>
<dbReference type="Proteomes" id="UP000268056">
    <property type="component" value="Unassembled WGS sequence"/>
</dbReference>
<gene>
    <name evidence="1" type="ORF">ALQ32_102381</name>
</gene>
<evidence type="ECO:0008006" key="3">
    <source>
        <dbReference type="Google" id="ProtNLM"/>
    </source>
</evidence>
<sequence length="92" mass="10315">MDDRPEARRVLCRYRYDALDRIAVVDPEAQEAENDAAHSRDPHRIELSLTESLHLYISTSLHLYARVFRVPDHPLTSAAAPTAAPAWPPAVA</sequence>
<evidence type="ECO:0000313" key="2">
    <source>
        <dbReference type="Proteomes" id="UP000268056"/>
    </source>
</evidence>
<name>A0A3M3YYM1_9PSED</name>
<accession>A0A3M3YYM1</accession>
<organism evidence="1 2">
    <name type="scientific">Pseudomonas syringae pv. tagetis</name>
    <dbReference type="NCBI Taxonomy" id="129140"/>
    <lineage>
        <taxon>Bacteria</taxon>
        <taxon>Pseudomonadati</taxon>
        <taxon>Pseudomonadota</taxon>
        <taxon>Gammaproteobacteria</taxon>
        <taxon>Pseudomonadales</taxon>
        <taxon>Pseudomonadaceae</taxon>
        <taxon>Pseudomonas</taxon>
    </lineage>
</organism>
<dbReference type="AlphaFoldDB" id="A0A3M3YYM1"/>
<reference evidence="1 2" key="1">
    <citation type="submission" date="2018-08" db="EMBL/GenBank/DDBJ databases">
        <title>Recombination of ecologically and evolutionarily significant loci maintains genetic cohesion in the Pseudomonas syringae species complex.</title>
        <authorList>
            <person name="Dillon M."/>
            <person name="Thakur S."/>
            <person name="Almeida R.N.D."/>
            <person name="Weir B.S."/>
            <person name="Guttman D.S."/>
        </authorList>
    </citation>
    <scope>NUCLEOTIDE SEQUENCE [LARGE SCALE GENOMIC DNA]</scope>
    <source>
        <strain evidence="1 2">ICMP 4092</strain>
    </source>
</reference>
<proteinExistence type="predicted"/>